<keyword evidence="3" id="KW-1185">Reference proteome</keyword>
<feature type="compositionally biased region" description="Polar residues" evidence="1">
    <location>
        <begin position="39"/>
        <end position="54"/>
    </location>
</feature>
<gene>
    <name evidence="2" type="ORF">P5G52_18255</name>
</gene>
<organism evidence="2 3">
    <name type="scientific">Arthrobacter burdickii</name>
    <dbReference type="NCBI Taxonomy" id="3035920"/>
    <lineage>
        <taxon>Bacteria</taxon>
        <taxon>Bacillati</taxon>
        <taxon>Actinomycetota</taxon>
        <taxon>Actinomycetes</taxon>
        <taxon>Micrococcales</taxon>
        <taxon>Micrococcaceae</taxon>
        <taxon>Arthrobacter</taxon>
    </lineage>
</organism>
<dbReference type="RefSeq" id="WP_301230247.1">
    <property type="nucleotide sequence ID" value="NZ_JAROCG010000006.1"/>
</dbReference>
<evidence type="ECO:0000313" key="2">
    <source>
        <dbReference type="EMBL" id="MDN4612813.1"/>
    </source>
</evidence>
<comment type="caution">
    <text evidence="2">The sequence shown here is derived from an EMBL/GenBank/DDBJ whole genome shotgun (WGS) entry which is preliminary data.</text>
</comment>
<dbReference type="EMBL" id="JAROCG010000006">
    <property type="protein sequence ID" value="MDN4612813.1"/>
    <property type="molecule type" value="Genomic_DNA"/>
</dbReference>
<protein>
    <submittedName>
        <fullName evidence="2">Uncharacterized protein</fullName>
    </submittedName>
</protein>
<sequence>RFIRLVFPRRYIHSLFHSLFPCQIPRRGLQGTAKKSDKTIPQQIQGPNSIPHQSARTDHWN</sequence>
<evidence type="ECO:0000313" key="3">
    <source>
        <dbReference type="Proteomes" id="UP001174209"/>
    </source>
</evidence>
<accession>A0ABT8K5S1</accession>
<reference evidence="2" key="1">
    <citation type="submission" date="2023-06" db="EMBL/GenBank/DDBJ databases">
        <title>MT1 and MT2 Draft Genomes of Novel Species.</title>
        <authorList>
            <person name="Venkateswaran K."/>
        </authorList>
    </citation>
    <scope>NUCLEOTIDE SEQUENCE</scope>
    <source>
        <strain evidence="2">IIF3SC-B10</strain>
    </source>
</reference>
<proteinExistence type="predicted"/>
<evidence type="ECO:0000256" key="1">
    <source>
        <dbReference type="SAM" id="MobiDB-lite"/>
    </source>
</evidence>
<feature type="region of interest" description="Disordered" evidence="1">
    <location>
        <begin position="30"/>
        <end position="61"/>
    </location>
</feature>
<feature type="non-terminal residue" evidence="2">
    <location>
        <position position="1"/>
    </location>
</feature>
<dbReference type="Proteomes" id="UP001174209">
    <property type="component" value="Unassembled WGS sequence"/>
</dbReference>
<name>A0ABT8K5S1_9MICC</name>